<evidence type="ECO:0000256" key="1">
    <source>
        <dbReference type="SAM" id="MobiDB-lite"/>
    </source>
</evidence>
<dbReference type="Proteomes" id="UP000271162">
    <property type="component" value="Unassembled WGS sequence"/>
</dbReference>
<feature type="region of interest" description="Disordered" evidence="1">
    <location>
        <begin position="1"/>
        <end position="52"/>
    </location>
</feature>
<gene>
    <name evidence="2" type="ORF">NBR_LOCUS11745</name>
</gene>
<reference evidence="2 3" key="2">
    <citation type="submission" date="2018-11" db="EMBL/GenBank/DDBJ databases">
        <authorList>
            <consortium name="Pathogen Informatics"/>
        </authorList>
    </citation>
    <scope>NUCLEOTIDE SEQUENCE [LARGE SCALE GENOMIC DNA]</scope>
</reference>
<organism evidence="4">
    <name type="scientific">Nippostrongylus brasiliensis</name>
    <name type="common">Rat hookworm</name>
    <dbReference type="NCBI Taxonomy" id="27835"/>
    <lineage>
        <taxon>Eukaryota</taxon>
        <taxon>Metazoa</taxon>
        <taxon>Ecdysozoa</taxon>
        <taxon>Nematoda</taxon>
        <taxon>Chromadorea</taxon>
        <taxon>Rhabditida</taxon>
        <taxon>Rhabditina</taxon>
        <taxon>Rhabditomorpha</taxon>
        <taxon>Strongyloidea</taxon>
        <taxon>Heligmosomidae</taxon>
        <taxon>Nippostrongylus</taxon>
    </lineage>
</organism>
<sequence>MSGAESRRSSDLGNALSRVSSDSVELNRRSSDSDDNRRPMLAPDDPIDDRSHSSLIIPACVHSRDLAASIFDSVLLYASSLLLVYLGELGHRSTATPKLR</sequence>
<proteinExistence type="predicted"/>
<protein>
    <submittedName>
        <fullName evidence="4">Ion_trans_2 domain-containing protein</fullName>
    </submittedName>
</protein>
<dbReference type="AlphaFoldDB" id="A0A0N4Y6M6"/>
<evidence type="ECO:0000313" key="3">
    <source>
        <dbReference type="Proteomes" id="UP000271162"/>
    </source>
</evidence>
<dbReference type="EMBL" id="UYSL01020590">
    <property type="protein sequence ID" value="VDL75334.1"/>
    <property type="molecule type" value="Genomic_DNA"/>
</dbReference>
<dbReference type="WBParaSite" id="NBR_0001174401-mRNA-1">
    <property type="protein sequence ID" value="NBR_0001174401-mRNA-1"/>
    <property type="gene ID" value="NBR_0001174401"/>
</dbReference>
<evidence type="ECO:0000313" key="4">
    <source>
        <dbReference type="WBParaSite" id="NBR_0001174401-mRNA-1"/>
    </source>
</evidence>
<feature type="compositionally biased region" description="Basic and acidic residues" evidence="1">
    <location>
        <begin position="25"/>
        <end position="38"/>
    </location>
</feature>
<keyword evidence="3" id="KW-1185">Reference proteome</keyword>
<accession>A0A0N4Y6M6</accession>
<feature type="compositionally biased region" description="Basic and acidic residues" evidence="1">
    <location>
        <begin position="1"/>
        <end position="10"/>
    </location>
</feature>
<evidence type="ECO:0000313" key="2">
    <source>
        <dbReference type="EMBL" id="VDL75334.1"/>
    </source>
</evidence>
<reference evidence="4" key="1">
    <citation type="submission" date="2017-02" db="UniProtKB">
        <authorList>
            <consortium name="WormBaseParasite"/>
        </authorList>
    </citation>
    <scope>IDENTIFICATION</scope>
</reference>
<name>A0A0N4Y6M6_NIPBR</name>